<keyword evidence="4" id="KW-1185">Reference proteome</keyword>
<feature type="transmembrane region" description="Helical" evidence="1">
    <location>
        <begin position="35"/>
        <end position="56"/>
    </location>
</feature>
<dbReference type="Pfam" id="PF20077">
    <property type="entry name" value="CcmD_alt"/>
    <property type="match status" value="1"/>
</dbReference>
<sequence>MKKITTLFLLLLSAITAFGQSRQEIDMADAMRKNGKIWVVVATIAISFAGLAIYLIRIDRKLKRMERVQNDNEQHKSINYKIKVL</sequence>
<name>A0ABZ0TFI7_9SPHI</name>
<dbReference type="Proteomes" id="UP001324380">
    <property type="component" value="Chromosome"/>
</dbReference>
<dbReference type="EMBL" id="CP139558">
    <property type="protein sequence ID" value="WPU91737.1"/>
    <property type="molecule type" value="Genomic_DNA"/>
</dbReference>
<protein>
    <submittedName>
        <fullName evidence="3">CcmD family protein</fullName>
    </submittedName>
</protein>
<evidence type="ECO:0000313" key="4">
    <source>
        <dbReference type="Proteomes" id="UP001324380"/>
    </source>
</evidence>
<keyword evidence="1" id="KW-1133">Transmembrane helix</keyword>
<dbReference type="RefSeq" id="WP_321560903.1">
    <property type="nucleotide sequence ID" value="NZ_CP139558.1"/>
</dbReference>
<accession>A0ABZ0TFI7</accession>
<gene>
    <name evidence="3" type="ORF">SNE25_20675</name>
</gene>
<feature type="signal peptide" evidence="2">
    <location>
        <begin position="1"/>
        <end position="19"/>
    </location>
</feature>
<proteinExistence type="predicted"/>
<keyword evidence="1" id="KW-0812">Transmembrane</keyword>
<organism evidence="3 4">
    <name type="scientific">Mucilaginibacter sabulilitoris</name>
    <dbReference type="NCBI Taxonomy" id="1173583"/>
    <lineage>
        <taxon>Bacteria</taxon>
        <taxon>Pseudomonadati</taxon>
        <taxon>Bacteroidota</taxon>
        <taxon>Sphingobacteriia</taxon>
        <taxon>Sphingobacteriales</taxon>
        <taxon>Sphingobacteriaceae</taxon>
        <taxon>Mucilaginibacter</taxon>
    </lineage>
</organism>
<reference evidence="3 4" key="1">
    <citation type="submission" date="2023-11" db="EMBL/GenBank/DDBJ databases">
        <title>Analysis of the Genomes of Mucilaginibacter gossypii cycad 4 and M. sabulilitoris SNA2: microbes with the potential for plant growth promotion.</title>
        <authorList>
            <person name="Hirsch A.M."/>
            <person name="Humm E."/>
            <person name="Rubbi M."/>
            <person name="Del Vecchio G."/>
            <person name="Ha S.M."/>
            <person name="Pellegrini M."/>
            <person name="Gunsalus R.P."/>
        </authorList>
    </citation>
    <scope>NUCLEOTIDE SEQUENCE [LARGE SCALE GENOMIC DNA]</scope>
    <source>
        <strain evidence="3 4">SNA2</strain>
    </source>
</reference>
<keyword evidence="1" id="KW-0472">Membrane</keyword>
<feature type="chain" id="PRO_5046448995" evidence="2">
    <location>
        <begin position="20"/>
        <end position="85"/>
    </location>
</feature>
<evidence type="ECO:0000313" key="3">
    <source>
        <dbReference type="EMBL" id="WPU91737.1"/>
    </source>
</evidence>
<evidence type="ECO:0000256" key="1">
    <source>
        <dbReference type="SAM" id="Phobius"/>
    </source>
</evidence>
<keyword evidence="2" id="KW-0732">Signal</keyword>
<evidence type="ECO:0000256" key="2">
    <source>
        <dbReference type="SAM" id="SignalP"/>
    </source>
</evidence>